<keyword evidence="6 10" id="KW-0407">Ion channel</keyword>
<feature type="transmembrane region" description="Helical" evidence="10">
    <location>
        <begin position="40"/>
        <end position="57"/>
    </location>
</feature>
<sequence>MNACFPVLAGVGSAIGAVARYGIGVALTNVNKSVFPWGTWLVNVVGTTLLGLFTLSLQNASPDLFLLLGTGFCGGFTTFSTLSVETVTLFRENRRLSIFYLFSSLGVGLILAWITELWA</sequence>
<dbReference type="PANTHER" id="PTHR28259">
    <property type="entry name" value="FLUORIDE EXPORT PROTEIN 1-RELATED"/>
    <property type="match status" value="1"/>
</dbReference>
<evidence type="ECO:0000256" key="9">
    <source>
        <dbReference type="ARBA" id="ARBA00049940"/>
    </source>
</evidence>
<accession>A0ABY6ZP57</accession>
<comment type="similarity">
    <text evidence="7 10">Belongs to the fluoride channel Fluc/FEX (TC 1.A.43) family.</text>
</comment>
<protein>
    <recommendedName>
        <fullName evidence="10">Fluoride-specific ion channel FluC</fullName>
    </recommendedName>
</protein>
<keyword evidence="5 10" id="KW-0472">Membrane</keyword>
<dbReference type="RefSeq" id="WP_268007750.1">
    <property type="nucleotide sequence ID" value="NZ_BSUT01000001.1"/>
</dbReference>
<keyword evidence="4 10" id="KW-1133">Transmembrane helix</keyword>
<organism evidence="11 12">
    <name type="scientific">Alicyclobacillus fastidiosus</name>
    <dbReference type="NCBI Taxonomy" id="392011"/>
    <lineage>
        <taxon>Bacteria</taxon>
        <taxon>Bacillati</taxon>
        <taxon>Bacillota</taxon>
        <taxon>Bacilli</taxon>
        <taxon>Bacillales</taxon>
        <taxon>Alicyclobacillaceae</taxon>
        <taxon>Alicyclobacillus</taxon>
    </lineage>
</organism>
<keyword evidence="10" id="KW-0479">Metal-binding</keyword>
<evidence type="ECO:0000256" key="10">
    <source>
        <dbReference type="HAMAP-Rule" id="MF_00454"/>
    </source>
</evidence>
<evidence type="ECO:0000256" key="7">
    <source>
        <dbReference type="ARBA" id="ARBA00035120"/>
    </source>
</evidence>
<comment type="subcellular location">
    <subcellularLocation>
        <location evidence="1 10">Cell membrane</location>
        <topology evidence="1 10">Multi-pass membrane protein</topology>
    </subcellularLocation>
</comment>
<dbReference type="NCBIfam" id="TIGR00494">
    <property type="entry name" value="crcB"/>
    <property type="match status" value="1"/>
</dbReference>
<dbReference type="Proteomes" id="UP001164761">
    <property type="component" value="Chromosome"/>
</dbReference>
<dbReference type="Pfam" id="PF02537">
    <property type="entry name" value="CRCB"/>
    <property type="match status" value="1"/>
</dbReference>
<feature type="transmembrane region" description="Helical" evidence="10">
    <location>
        <begin position="64"/>
        <end position="84"/>
    </location>
</feature>
<comment type="function">
    <text evidence="9 10">Fluoride-specific ion channel. Important for reducing fluoride concentration in the cell, thus reducing its toxicity.</text>
</comment>
<evidence type="ECO:0000256" key="1">
    <source>
        <dbReference type="ARBA" id="ARBA00004651"/>
    </source>
</evidence>
<dbReference type="EMBL" id="CP104067">
    <property type="protein sequence ID" value="WAH43844.1"/>
    <property type="molecule type" value="Genomic_DNA"/>
</dbReference>
<feature type="transmembrane region" description="Helical" evidence="10">
    <location>
        <begin position="96"/>
        <end position="114"/>
    </location>
</feature>
<evidence type="ECO:0000256" key="4">
    <source>
        <dbReference type="ARBA" id="ARBA00022989"/>
    </source>
</evidence>
<reference evidence="11" key="1">
    <citation type="submission" date="2022-08" db="EMBL/GenBank/DDBJ databases">
        <title>Alicyclobacillus fastidiosus DSM 17978, complete genome.</title>
        <authorList>
            <person name="Wang Q."/>
            <person name="Cai R."/>
            <person name="Wang Z."/>
        </authorList>
    </citation>
    <scope>NUCLEOTIDE SEQUENCE</scope>
    <source>
        <strain evidence="11">DSM 17978</strain>
    </source>
</reference>
<evidence type="ECO:0000256" key="5">
    <source>
        <dbReference type="ARBA" id="ARBA00023136"/>
    </source>
</evidence>
<keyword evidence="10" id="KW-0813">Transport</keyword>
<evidence type="ECO:0000256" key="2">
    <source>
        <dbReference type="ARBA" id="ARBA00022475"/>
    </source>
</evidence>
<evidence type="ECO:0000256" key="3">
    <source>
        <dbReference type="ARBA" id="ARBA00022692"/>
    </source>
</evidence>
<dbReference type="InterPro" id="IPR003691">
    <property type="entry name" value="FluC"/>
</dbReference>
<comment type="catalytic activity">
    <reaction evidence="8">
        <text>fluoride(in) = fluoride(out)</text>
        <dbReference type="Rhea" id="RHEA:76159"/>
        <dbReference type="ChEBI" id="CHEBI:17051"/>
    </reaction>
    <physiologicalReaction direction="left-to-right" evidence="8">
        <dbReference type="Rhea" id="RHEA:76160"/>
    </physiologicalReaction>
</comment>
<gene>
    <name evidence="10 11" type="primary">crcB</name>
    <name evidence="10" type="synonym">fluC</name>
    <name evidence="11" type="ORF">NZD89_10910</name>
</gene>
<keyword evidence="3 10" id="KW-0812">Transmembrane</keyword>
<proteinExistence type="inferred from homology"/>
<dbReference type="PANTHER" id="PTHR28259:SF1">
    <property type="entry name" value="FLUORIDE EXPORT PROTEIN 1-RELATED"/>
    <property type="match status" value="1"/>
</dbReference>
<feature type="binding site" evidence="10">
    <location>
        <position position="74"/>
    </location>
    <ligand>
        <name>Na(+)</name>
        <dbReference type="ChEBI" id="CHEBI:29101"/>
        <note>structural</note>
    </ligand>
</feature>
<evidence type="ECO:0000313" key="12">
    <source>
        <dbReference type="Proteomes" id="UP001164761"/>
    </source>
</evidence>
<feature type="binding site" evidence="10">
    <location>
        <position position="77"/>
    </location>
    <ligand>
        <name>Na(+)</name>
        <dbReference type="ChEBI" id="CHEBI:29101"/>
        <note>structural</note>
    </ligand>
</feature>
<name>A0ABY6ZP57_9BACL</name>
<keyword evidence="10" id="KW-0406">Ion transport</keyword>
<evidence type="ECO:0000313" key="11">
    <source>
        <dbReference type="EMBL" id="WAH43844.1"/>
    </source>
</evidence>
<keyword evidence="2 10" id="KW-1003">Cell membrane</keyword>
<dbReference type="HAMAP" id="MF_00454">
    <property type="entry name" value="FluC"/>
    <property type="match status" value="1"/>
</dbReference>
<keyword evidence="10" id="KW-0915">Sodium</keyword>
<evidence type="ECO:0000256" key="6">
    <source>
        <dbReference type="ARBA" id="ARBA00023303"/>
    </source>
</evidence>
<keyword evidence="12" id="KW-1185">Reference proteome</keyword>
<evidence type="ECO:0000256" key="8">
    <source>
        <dbReference type="ARBA" id="ARBA00035585"/>
    </source>
</evidence>
<comment type="activity regulation">
    <text evidence="10">Na(+) is not transported, but it plays an essential structural role and its presence is essential for fluoride channel function.</text>
</comment>